<keyword evidence="1" id="KW-1133">Transmembrane helix</keyword>
<dbReference type="RefSeq" id="WP_111468334.1">
    <property type="nucleotide sequence ID" value="NZ_QLIX01000002.1"/>
</dbReference>
<reference evidence="3" key="1">
    <citation type="submission" date="2018-06" db="EMBL/GenBank/DDBJ databases">
        <authorList>
            <person name="Khan S.A."/>
        </authorList>
    </citation>
    <scope>NUCLEOTIDE SEQUENCE [LARGE SCALE GENOMIC DNA]</scope>
    <source>
        <strain evidence="3">DB-1506</strain>
    </source>
</reference>
<sequence length="90" mass="9824">MTPEGEFRDPLPPPRGMLDRVLARLGGVALLLTLAVGGLLLVAVAIFFIGLLLPVAVGAGLVAFVSLWWRMRRAQRDGTAPPFRFVVMRR</sequence>
<evidence type="ECO:0000313" key="3">
    <source>
        <dbReference type="Proteomes" id="UP000249065"/>
    </source>
</evidence>
<evidence type="ECO:0000256" key="1">
    <source>
        <dbReference type="SAM" id="Phobius"/>
    </source>
</evidence>
<name>A0A327MBZ2_9PROT</name>
<proteinExistence type="predicted"/>
<feature type="transmembrane region" description="Helical" evidence="1">
    <location>
        <begin position="21"/>
        <end position="40"/>
    </location>
</feature>
<comment type="caution">
    <text evidence="2">The sequence shown here is derived from an EMBL/GenBank/DDBJ whole genome shotgun (WGS) entry which is preliminary data.</text>
</comment>
<keyword evidence="3" id="KW-1185">Reference proteome</keyword>
<dbReference type="EMBL" id="QLIX01000002">
    <property type="protein sequence ID" value="RAI60149.1"/>
    <property type="molecule type" value="Genomic_DNA"/>
</dbReference>
<accession>A0A327MBZ2</accession>
<evidence type="ECO:0000313" key="2">
    <source>
        <dbReference type="EMBL" id="RAI60149.1"/>
    </source>
</evidence>
<dbReference type="AlphaFoldDB" id="A0A327MBZ2"/>
<gene>
    <name evidence="2" type="ORF">DOO78_03415</name>
</gene>
<keyword evidence="1" id="KW-0472">Membrane</keyword>
<dbReference type="Proteomes" id="UP000249065">
    <property type="component" value="Unassembled WGS sequence"/>
</dbReference>
<keyword evidence="1" id="KW-0812">Transmembrane</keyword>
<protein>
    <submittedName>
        <fullName evidence="2">Uncharacterized protein</fullName>
    </submittedName>
</protein>
<feature type="transmembrane region" description="Helical" evidence="1">
    <location>
        <begin position="46"/>
        <end position="69"/>
    </location>
</feature>
<organism evidence="2 3">
    <name type="scientific">Roseicella frigidaeris</name>
    <dbReference type="NCBI Taxonomy" id="2230885"/>
    <lineage>
        <taxon>Bacteria</taxon>
        <taxon>Pseudomonadati</taxon>
        <taxon>Pseudomonadota</taxon>
        <taxon>Alphaproteobacteria</taxon>
        <taxon>Acetobacterales</taxon>
        <taxon>Roseomonadaceae</taxon>
        <taxon>Roseicella</taxon>
    </lineage>
</organism>